<dbReference type="NCBIfam" id="TIGR00251">
    <property type="entry name" value="DUF167 family protein"/>
    <property type="match status" value="1"/>
</dbReference>
<comment type="caution">
    <text evidence="3">The sequence shown here is derived from an EMBL/GenBank/DDBJ whole genome shotgun (WGS) entry which is preliminary data.</text>
</comment>
<name>A0A8J6T9J1_9BACT</name>
<organism evidence="3 4">
    <name type="scientific">Candidatus Desulfatifera sulfidica</name>
    <dbReference type="NCBI Taxonomy" id="2841691"/>
    <lineage>
        <taxon>Bacteria</taxon>
        <taxon>Pseudomonadati</taxon>
        <taxon>Thermodesulfobacteriota</taxon>
        <taxon>Desulfobulbia</taxon>
        <taxon>Desulfobulbales</taxon>
        <taxon>Desulfobulbaceae</taxon>
        <taxon>Candidatus Desulfatifera</taxon>
    </lineage>
</organism>
<proteinExistence type="inferred from homology"/>
<dbReference type="InterPro" id="IPR003746">
    <property type="entry name" value="DUF167"/>
</dbReference>
<comment type="similarity">
    <text evidence="1 2">Belongs to the UPF0235 family.</text>
</comment>
<evidence type="ECO:0000313" key="4">
    <source>
        <dbReference type="Proteomes" id="UP000599024"/>
    </source>
</evidence>
<dbReference type="Proteomes" id="UP000599024">
    <property type="component" value="Unassembled WGS sequence"/>
</dbReference>
<dbReference type="Gene3D" id="3.30.1200.10">
    <property type="entry name" value="YggU-like"/>
    <property type="match status" value="1"/>
</dbReference>
<evidence type="ECO:0000256" key="2">
    <source>
        <dbReference type="HAMAP-Rule" id="MF_00634"/>
    </source>
</evidence>
<dbReference type="InterPro" id="IPR036591">
    <property type="entry name" value="YggU-like_sf"/>
</dbReference>
<gene>
    <name evidence="3" type="ORF">H8E79_05390</name>
</gene>
<evidence type="ECO:0000313" key="3">
    <source>
        <dbReference type="EMBL" id="MBC8208581.1"/>
    </source>
</evidence>
<dbReference type="PANTHER" id="PTHR13420:SF7">
    <property type="entry name" value="UPF0235 PROTEIN C15ORF40"/>
    <property type="match status" value="1"/>
</dbReference>
<reference evidence="3 4" key="1">
    <citation type="submission" date="2020-08" db="EMBL/GenBank/DDBJ databases">
        <title>Bridging the membrane lipid divide: bacteria of the FCB group superphylum have the potential to synthesize archaeal ether lipids.</title>
        <authorList>
            <person name="Villanueva L."/>
            <person name="Von Meijenfeldt F.A.B."/>
            <person name="Westbye A.B."/>
            <person name="Yadav S."/>
            <person name="Hopmans E.C."/>
            <person name="Dutilh B.E."/>
            <person name="Sinninghe Damste J.S."/>
        </authorList>
    </citation>
    <scope>NUCLEOTIDE SEQUENCE [LARGE SCALE GENOMIC DNA]</scope>
    <source>
        <strain evidence="3">NIOZ-UU81</strain>
    </source>
</reference>
<dbReference type="SUPFAM" id="SSF69786">
    <property type="entry name" value="YggU-like"/>
    <property type="match status" value="1"/>
</dbReference>
<accession>A0A8J6T9J1</accession>
<dbReference type="HAMAP" id="MF_00634">
    <property type="entry name" value="UPF0235"/>
    <property type="match status" value="1"/>
</dbReference>
<sequence length="101" mass="11372">MPYLSQRDEGRVLLTVHVQPRASRNSLLGIHDQALKLAITAPPVDSKANKAVIVFLSSCFKIPKKQIVLHSGQQSRRKKLMIEGESMQDLRERIEQALNAQ</sequence>
<protein>
    <recommendedName>
        <fullName evidence="2">UPF0235 protein H8E79_05390</fullName>
    </recommendedName>
</protein>
<evidence type="ECO:0000256" key="1">
    <source>
        <dbReference type="ARBA" id="ARBA00010364"/>
    </source>
</evidence>
<dbReference type="SMART" id="SM01152">
    <property type="entry name" value="DUF167"/>
    <property type="match status" value="1"/>
</dbReference>
<dbReference type="Pfam" id="PF02594">
    <property type="entry name" value="DUF167"/>
    <property type="match status" value="1"/>
</dbReference>
<dbReference type="PANTHER" id="PTHR13420">
    <property type="entry name" value="UPF0235 PROTEIN C15ORF40"/>
    <property type="match status" value="1"/>
</dbReference>
<dbReference type="EMBL" id="JACNLK010000045">
    <property type="protein sequence ID" value="MBC8208581.1"/>
    <property type="molecule type" value="Genomic_DNA"/>
</dbReference>
<dbReference type="GO" id="GO:0005737">
    <property type="term" value="C:cytoplasm"/>
    <property type="evidence" value="ECO:0007669"/>
    <property type="project" value="TreeGrafter"/>
</dbReference>
<dbReference type="AlphaFoldDB" id="A0A8J6T9J1"/>